<evidence type="ECO:0000313" key="1">
    <source>
        <dbReference type="EMBL" id="OBX05572.1"/>
    </source>
</evidence>
<name>A0A1A7PV22_9PAST</name>
<proteinExistence type="predicted"/>
<evidence type="ECO:0000313" key="2">
    <source>
        <dbReference type="Proteomes" id="UP000092626"/>
    </source>
</evidence>
<sequence length="61" mass="7456">MCYWIKKRIKEYINQHFSSENDKNFLTINLSCYSFLEKSHMGKPNNCMSNKIHNRREKNEL</sequence>
<comment type="caution">
    <text evidence="1">The sequence shown here is derived from an EMBL/GenBank/DDBJ whole genome shotgun (WGS) entry which is preliminary data.</text>
</comment>
<gene>
    <name evidence="1" type="ORF">QV06_01800</name>
</gene>
<accession>A0A1A7PV22</accession>
<reference evidence="1 2" key="1">
    <citation type="submission" date="2014-11" db="EMBL/GenBank/DDBJ databases">
        <title>Pan-genome of Gallibacterium spp.</title>
        <authorList>
            <person name="Kudirkiene E."/>
            <person name="Bojesen A.M."/>
        </authorList>
    </citation>
    <scope>NUCLEOTIDE SEQUENCE [LARGE SCALE GENOMIC DNA]</scope>
    <source>
        <strain evidence="1 2">59/S3/89</strain>
    </source>
</reference>
<dbReference type="EMBL" id="JTJR01000008">
    <property type="protein sequence ID" value="OBX05572.1"/>
    <property type="molecule type" value="Genomic_DNA"/>
</dbReference>
<protein>
    <submittedName>
        <fullName evidence="1">Uncharacterized protein</fullName>
    </submittedName>
</protein>
<dbReference type="STRING" id="505345.QV06_01800"/>
<dbReference type="AlphaFoldDB" id="A0A1A7PV22"/>
<dbReference type="Proteomes" id="UP000092626">
    <property type="component" value="Unassembled WGS sequence"/>
</dbReference>
<organism evidence="1 2">
    <name type="scientific">Gallibacterium genomosp. 3</name>
    <dbReference type="NCBI Taxonomy" id="505345"/>
    <lineage>
        <taxon>Bacteria</taxon>
        <taxon>Pseudomonadati</taxon>
        <taxon>Pseudomonadota</taxon>
        <taxon>Gammaproteobacteria</taxon>
        <taxon>Pasteurellales</taxon>
        <taxon>Pasteurellaceae</taxon>
        <taxon>Gallibacterium</taxon>
    </lineage>
</organism>